<reference evidence="2 3" key="1">
    <citation type="submission" date="2018-05" db="EMBL/GenBank/DDBJ databases">
        <title>Paenibacillus flagellatus sp. nov., isolated from selenium mineral soil.</title>
        <authorList>
            <person name="Dai X."/>
        </authorList>
    </citation>
    <scope>NUCLEOTIDE SEQUENCE [LARGE SCALE GENOMIC DNA]</scope>
    <source>
        <strain evidence="2 3">DXL2</strain>
    </source>
</reference>
<feature type="transmembrane region" description="Helical" evidence="1">
    <location>
        <begin position="255"/>
        <end position="274"/>
    </location>
</feature>
<dbReference type="Pfam" id="PF13795">
    <property type="entry name" value="HupE_UreJ_2"/>
    <property type="match status" value="1"/>
</dbReference>
<sequence>MDGNRGRNMKSRAASGMKLASLWFSTMICIGAILAFLSPAGAHPLNNGYSELTVDDRTVRYELFLPEIRLLRYDADGNGTLTAAELEANGDAIRDELSEKLVLAVGSEPMTLVMTGMEAEEKDAIRGVSFHLAYTAPERVESFTIHYNLLFDDVDPDHLNFAVILDGEDVEQAVFDDANRTFYYAASSRHGSAAAVLAEYAKLGVEHIWEGTDHLLFVLSLVLAAARFRDIVRYVTAFTVAHSITLFLAATGRAAFPAVWIESLIAATILYVALENVWIRQVRWRTLLTFAFGLVHGLGFASVLGEIGLPADQYAGSLIAFNAGVELGQLLFIAAAMPLLAALRRTGRERQATVAASAAIAAVAAFWLLQRTGLIGGGA</sequence>
<feature type="transmembrane region" description="Helical" evidence="1">
    <location>
        <begin position="352"/>
        <end position="369"/>
    </location>
</feature>
<keyword evidence="1" id="KW-0472">Membrane</keyword>
<dbReference type="PROSITE" id="PS00018">
    <property type="entry name" value="EF_HAND_1"/>
    <property type="match status" value="1"/>
</dbReference>
<dbReference type="Proteomes" id="UP000247476">
    <property type="component" value="Unassembled WGS sequence"/>
</dbReference>
<evidence type="ECO:0008006" key="4">
    <source>
        <dbReference type="Google" id="ProtNLM"/>
    </source>
</evidence>
<accession>A0A2V5KCK8</accession>
<evidence type="ECO:0000313" key="3">
    <source>
        <dbReference type="Proteomes" id="UP000247476"/>
    </source>
</evidence>
<feature type="transmembrane region" description="Helical" evidence="1">
    <location>
        <begin position="319"/>
        <end position="340"/>
    </location>
</feature>
<dbReference type="AlphaFoldDB" id="A0A2V5KCK8"/>
<evidence type="ECO:0000256" key="1">
    <source>
        <dbReference type="SAM" id="Phobius"/>
    </source>
</evidence>
<gene>
    <name evidence="2" type="ORF">DLM86_24800</name>
</gene>
<evidence type="ECO:0000313" key="2">
    <source>
        <dbReference type="EMBL" id="PYI51630.1"/>
    </source>
</evidence>
<dbReference type="InterPro" id="IPR032809">
    <property type="entry name" value="Put_HupE_UreJ"/>
</dbReference>
<keyword evidence="1" id="KW-1133">Transmembrane helix</keyword>
<proteinExistence type="predicted"/>
<feature type="transmembrane region" description="Helical" evidence="1">
    <location>
        <begin position="286"/>
        <end position="307"/>
    </location>
</feature>
<protein>
    <recommendedName>
        <fullName evidence="4">HupE/UreJ family protein</fullName>
    </recommendedName>
</protein>
<keyword evidence="1" id="KW-0812">Transmembrane</keyword>
<dbReference type="EMBL" id="QJVJ01000012">
    <property type="protein sequence ID" value="PYI51630.1"/>
    <property type="molecule type" value="Genomic_DNA"/>
</dbReference>
<dbReference type="InterPro" id="IPR018247">
    <property type="entry name" value="EF_Hand_1_Ca_BS"/>
</dbReference>
<organism evidence="2 3">
    <name type="scientific">Paenibacillus flagellatus</name>
    <dbReference type="NCBI Taxonomy" id="2211139"/>
    <lineage>
        <taxon>Bacteria</taxon>
        <taxon>Bacillati</taxon>
        <taxon>Bacillota</taxon>
        <taxon>Bacilli</taxon>
        <taxon>Bacillales</taxon>
        <taxon>Paenibacillaceae</taxon>
        <taxon>Paenibacillus</taxon>
    </lineage>
</organism>
<keyword evidence="3" id="KW-1185">Reference proteome</keyword>
<name>A0A2V5KCK8_9BACL</name>
<comment type="caution">
    <text evidence="2">The sequence shown here is derived from an EMBL/GenBank/DDBJ whole genome shotgun (WGS) entry which is preliminary data.</text>
</comment>